<dbReference type="OrthoDB" id="759831at2759"/>
<dbReference type="Gene3D" id="2.30.30.140">
    <property type="match status" value="1"/>
</dbReference>
<feature type="compositionally biased region" description="Basic residues" evidence="1">
    <location>
        <begin position="449"/>
        <end position="458"/>
    </location>
</feature>
<feature type="region of interest" description="Disordered" evidence="1">
    <location>
        <begin position="449"/>
        <end position="477"/>
    </location>
</feature>
<dbReference type="GO" id="GO:0003677">
    <property type="term" value="F:DNA binding"/>
    <property type="evidence" value="ECO:0007669"/>
    <property type="project" value="UniProtKB-KW"/>
</dbReference>
<feature type="compositionally biased region" description="Polar residues" evidence="1">
    <location>
        <begin position="322"/>
        <end position="335"/>
    </location>
</feature>
<comment type="caution">
    <text evidence="3">The sequence shown here is derived from an EMBL/GenBank/DDBJ whole genome shotgun (WGS) entry which is preliminary data.</text>
</comment>
<feature type="region of interest" description="Disordered" evidence="1">
    <location>
        <begin position="258"/>
        <end position="396"/>
    </location>
</feature>
<organism evidence="3 4">
    <name type="scientific">Carex littledalei</name>
    <dbReference type="NCBI Taxonomy" id="544730"/>
    <lineage>
        <taxon>Eukaryota</taxon>
        <taxon>Viridiplantae</taxon>
        <taxon>Streptophyta</taxon>
        <taxon>Embryophyta</taxon>
        <taxon>Tracheophyta</taxon>
        <taxon>Spermatophyta</taxon>
        <taxon>Magnoliopsida</taxon>
        <taxon>Liliopsida</taxon>
        <taxon>Poales</taxon>
        <taxon>Cyperaceae</taxon>
        <taxon>Cyperoideae</taxon>
        <taxon>Cariceae</taxon>
        <taxon>Carex</taxon>
        <taxon>Carex subgen. Euthyceras</taxon>
    </lineage>
</organism>
<keyword evidence="3" id="KW-0371">Homeobox</keyword>
<dbReference type="PANTHER" id="PTHR33827">
    <property type="entry name" value="PROTEIN SAWADEE HOMEODOMAIN HOMOLOG 2"/>
    <property type="match status" value="1"/>
</dbReference>
<proteinExistence type="predicted"/>
<dbReference type="Pfam" id="PF16719">
    <property type="entry name" value="SAWADEE"/>
    <property type="match status" value="1"/>
</dbReference>
<dbReference type="GO" id="GO:0003682">
    <property type="term" value="F:chromatin binding"/>
    <property type="evidence" value="ECO:0007669"/>
    <property type="project" value="InterPro"/>
</dbReference>
<dbReference type="PANTHER" id="PTHR33827:SF9">
    <property type="entry name" value="SAWADEE DOMAIN-CONTAINING PROTEIN"/>
    <property type="match status" value="1"/>
</dbReference>
<feature type="domain" description="SAWADEE" evidence="2">
    <location>
        <begin position="3"/>
        <end position="118"/>
    </location>
</feature>
<feature type="compositionally biased region" description="Polar residues" evidence="1">
    <location>
        <begin position="270"/>
        <end position="287"/>
    </location>
</feature>
<feature type="compositionally biased region" description="Basic and acidic residues" evidence="1">
    <location>
        <begin position="172"/>
        <end position="186"/>
    </location>
</feature>
<dbReference type="Proteomes" id="UP000623129">
    <property type="component" value="Unassembled WGS sequence"/>
</dbReference>
<name>A0A833VAY9_9POAL</name>
<reference evidence="3" key="1">
    <citation type="submission" date="2020-01" db="EMBL/GenBank/DDBJ databases">
        <title>Genome sequence of Kobresia littledalei, the first chromosome-level genome in the family Cyperaceae.</title>
        <authorList>
            <person name="Qu G."/>
        </authorList>
    </citation>
    <scope>NUCLEOTIDE SEQUENCE</scope>
    <source>
        <strain evidence="3">C.B.Clarke</strain>
        <tissue evidence="3">Leaf</tissue>
    </source>
</reference>
<dbReference type="InterPro" id="IPR039276">
    <property type="entry name" value="SHH1/2"/>
</dbReference>
<dbReference type="InterPro" id="IPR032001">
    <property type="entry name" value="SAWADEE_dom"/>
</dbReference>
<dbReference type="AlphaFoldDB" id="A0A833VAY9"/>
<evidence type="ECO:0000256" key="1">
    <source>
        <dbReference type="SAM" id="MobiDB-lite"/>
    </source>
</evidence>
<feature type="region of interest" description="Disordered" evidence="1">
    <location>
        <begin position="148"/>
        <end position="186"/>
    </location>
</feature>
<protein>
    <submittedName>
        <fullName evidence="3">Protein SAWADEE HOMEOdomain-containing protein</fullName>
    </submittedName>
</protein>
<accession>A0A833VAY9</accession>
<dbReference type="EMBL" id="SWLB01000012">
    <property type="protein sequence ID" value="KAF3331646.1"/>
    <property type="molecule type" value="Genomic_DNA"/>
</dbReference>
<sequence>MEVECKRKDGSWHPCQISLSESNDAIIVAYENCGEEEDEEDRIESREEGSSLLRFRSAFLQEGECSQLIEGQCVLALHDASSSHLFFDAIVEKINRVRHSDRLACRCTFSLKWLPNLDDLLEKQVQDISFMVQGADFSKDVMVGLKKASQKGLKNNKRPEVTSGRRVTRSKGKQETEPPLEEAKEKAGSLSFLSPLAARAALASFICTLPISGLPKQSEKLPLSPESSIEEISGFPLLSPLATRDSLASFAGALPASGLSKQAKKPPLTPNRSSYYSDTGKTVSMNPGSEKVDPVIPRRVTRSARALPASKSPGQAKKPHLTPNQSDYNSDTGTRVSIDPGSERVDPVIPRRTTRSAAKSEGVDQMADMQGSQDQKARGAGKGKWEAGNSSFTPDVEDVVTPVKTEKKKRICISPSASAATSASIVTNTISDCEGETCQDAESQTVAKRRKIVSRKPPTRFSPRLAQLDRYISQTNK</sequence>
<gene>
    <name evidence="3" type="ORF">FCM35_KLT03052</name>
</gene>
<evidence type="ECO:0000313" key="4">
    <source>
        <dbReference type="Proteomes" id="UP000623129"/>
    </source>
</evidence>
<evidence type="ECO:0000259" key="2">
    <source>
        <dbReference type="Pfam" id="PF16719"/>
    </source>
</evidence>
<evidence type="ECO:0000313" key="3">
    <source>
        <dbReference type="EMBL" id="KAF3331646.1"/>
    </source>
</evidence>
<keyword evidence="4" id="KW-1185">Reference proteome</keyword>
<keyword evidence="3" id="KW-0238">DNA-binding</keyword>